<dbReference type="SMART" id="SM00345">
    <property type="entry name" value="HTH_GNTR"/>
    <property type="match status" value="1"/>
</dbReference>
<dbReference type="InterPro" id="IPR028978">
    <property type="entry name" value="Chorismate_lyase_/UTRA_dom_sf"/>
</dbReference>
<protein>
    <submittedName>
        <fullName evidence="5">GntR family transcriptional regulator</fullName>
    </submittedName>
</protein>
<accession>A0A411YLB9</accession>
<dbReference type="SUPFAM" id="SSF64288">
    <property type="entry name" value="Chorismate lyase-like"/>
    <property type="match status" value="1"/>
</dbReference>
<dbReference type="CDD" id="cd07377">
    <property type="entry name" value="WHTH_GntR"/>
    <property type="match status" value="1"/>
</dbReference>
<dbReference type="SMART" id="SM00866">
    <property type="entry name" value="UTRA"/>
    <property type="match status" value="1"/>
</dbReference>
<dbReference type="InterPro" id="IPR000524">
    <property type="entry name" value="Tscrpt_reg_HTH_GntR"/>
</dbReference>
<feature type="domain" description="HTH gntR-type" evidence="4">
    <location>
        <begin position="11"/>
        <end position="79"/>
    </location>
</feature>
<dbReference type="InterPro" id="IPR050679">
    <property type="entry name" value="Bact_HTH_transcr_reg"/>
</dbReference>
<dbReference type="GO" id="GO:0003677">
    <property type="term" value="F:DNA binding"/>
    <property type="evidence" value="ECO:0007669"/>
    <property type="project" value="UniProtKB-KW"/>
</dbReference>
<keyword evidence="6" id="KW-1185">Reference proteome</keyword>
<dbReference type="Proteomes" id="UP000291469">
    <property type="component" value="Chromosome"/>
</dbReference>
<dbReference type="PANTHER" id="PTHR44846:SF17">
    <property type="entry name" value="GNTR-FAMILY TRANSCRIPTIONAL REGULATOR"/>
    <property type="match status" value="1"/>
</dbReference>
<dbReference type="AlphaFoldDB" id="A0A411YLB9"/>
<dbReference type="InterPro" id="IPR036388">
    <property type="entry name" value="WH-like_DNA-bd_sf"/>
</dbReference>
<organism evidence="5 6">
    <name type="scientific">Egibacter rhizosphaerae</name>
    <dbReference type="NCBI Taxonomy" id="1670831"/>
    <lineage>
        <taxon>Bacteria</taxon>
        <taxon>Bacillati</taxon>
        <taxon>Actinomycetota</taxon>
        <taxon>Nitriliruptoria</taxon>
        <taxon>Egibacterales</taxon>
        <taxon>Egibacteraceae</taxon>
        <taxon>Egibacter</taxon>
    </lineage>
</organism>
<keyword evidence="3" id="KW-0804">Transcription</keyword>
<dbReference type="PANTHER" id="PTHR44846">
    <property type="entry name" value="MANNOSYL-D-GLYCERATE TRANSPORT/METABOLISM SYSTEM REPRESSOR MNGR-RELATED"/>
    <property type="match status" value="1"/>
</dbReference>
<keyword evidence="1" id="KW-0805">Transcription regulation</keyword>
<dbReference type="InterPro" id="IPR036390">
    <property type="entry name" value="WH_DNA-bd_sf"/>
</dbReference>
<dbReference type="SUPFAM" id="SSF46785">
    <property type="entry name" value="Winged helix' DNA-binding domain"/>
    <property type="match status" value="1"/>
</dbReference>
<dbReference type="InterPro" id="IPR011663">
    <property type="entry name" value="UTRA"/>
</dbReference>
<gene>
    <name evidence="5" type="ORF">ER308_08005</name>
</gene>
<dbReference type="EMBL" id="CP036402">
    <property type="protein sequence ID" value="QBI21961.1"/>
    <property type="molecule type" value="Genomic_DNA"/>
</dbReference>
<proteinExistence type="predicted"/>
<name>A0A411YLB9_9ACTN</name>
<dbReference type="Gene3D" id="1.10.10.10">
    <property type="entry name" value="Winged helix-like DNA-binding domain superfamily/Winged helix DNA-binding domain"/>
    <property type="match status" value="1"/>
</dbReference>
<evidence type="ECO:0000313" key="6">
    <source>
        <dbReference type="Proteomes" id="UP000291469"/>
    </source>
</evidence>
<dbReference type="KEGG" id="erz:ER308_08005"/>
<evidence type="ECO:0000256" key="2">
    <source>
        <dbReference type="ARBA" id="ARBA00023125"/>
    </source>
</evidence>
<evidence type="ECO:0000313" key="5">
    <source>
        <dbReference type="EMBL" id="QBI21961.1"/>
    </source>
</evidence>
<dbReference type="OrthoDB" id="8584262at2"/>
<dbReference type="Gene3D" id="3.40.1410.10">
    <property type="entry name" value="Chorismate lyase-like"/>
    <property type="match status" value="1"/>
</dbReference>
<dbReference type="Pfam" id="PF00392">
    <property type="entry name" value="GntR"/>
    <property type="match status" value="1"/>
</dbReference>
<dbReference type="GO" id="GO:0045892">
    <property type="term" value="P:negative regulation of DNA-templated transcription"/>
    <property type="evidence" value="ECO:0007669"/>
    <property type="project" value="TreeGrafter"/>
</dbReference>
<keyword evidence="2" id="KW-0238">DNA-binding</keyword>
<dbReference type="Pfam" id="PF07702">
    <property type="entry name" value="UTRA"/>
    <property type="match status" value="1"/>
</dbReference>
<dbReference type="GO" id="GO:0003700">
    <property type="term" value="F:DNA-binding transcription factor activity"/>
    <property type="evidence" value="ECO:0007669"/>
    <property type="project" value="InterPro"/>
</dbReference>
<evidence type="ECO:0000256" key="1">
    <source>
        <dbReference type="ARBA" id="ARBA00023015"/>
    </source>
</evidence>
<evidence type="ECO:0000259" key="4">
    <source>
        <dbReference type="PROSITE" id="PS50949"/>
    </source>
</evidence>
<dbReference type="PRINTS" id="PR00035">
    <property type="entry name" value="HTHGNTR"/>
</dbReference>
<sequence>MNLRLDHGSPVPLYHQAAVAIEQLIVDGGLPPGAKLESEVELAERLGISRPTMRAALKELVDKGMLVRRRGVGTVVAAVPITRPLALTSLHDDLAQSGRTPTTRVLGLERTPCPAEAREPLGLSEEDEVVDMWRVRYADDRAIALMHNVLPGDLVELGATQLEHTSLYRLLRDAGVELHAATQRLGATAADSEQADRLMIERGNPLVAVTRTTYDTMARPIEYARLLYPADSYEVEMTLVER</sequence>
<dbReference type="PROSITE" id="PS50949">
    <property type="entry name" value="HTH_GNTR"/>
    <property type="match status" value="1"/>
</dbReference>
<evidence type="ECO:0000256" key="3">
    <source>
        <dbReference type="ARBA" id="ARBA00023163"/>
    </source>
</evidence>
<reference evidence="5 6" key="1">
    <citation type="submission" date="2019-01" db="EMBL/GenBank/DDBJ databases">
        <title>Egibacter rhizosphaerae EGI 80759T.</title>
        <authorList>
            <person name="Chen D.-D."/>
            <person name="Tian Y."/>
            <person name="Jiao J.-Y."/>
            <person name="Zhang X.-T."/>
            <person name="Zhang Y.-G."/>
            <person name="Zhang Y."/>
            <person name="Xiao M."/>
            <person name="Shu W.-S."/>
            <person name="Li W.-J."/>
        </authorList>
    </citation>
    <scope>NUCLEOTIDE SEQUENCE [LARGE SCALE GENOMIC DNA]</scope>
    <source>
        <strain evidence="5 6">EGI 80759</strain>
    </source>
</reference>